<proteinExistence type="predicted"/>
<name>A0A7U2I323_PHANO</name>
<protein>
    <submittedName>
        <fullName evidence="1">Uncharacterized protein</fullName>
    </submittedName>
</protein>
<reference evidence="2" key="1">
    <citation type="journal article" date="2021" name="BMC Genomics">
        <title>Chromosome-level genome assembly and manually-curated proteome of model necrotroph Parastagonospora nodorum Sn15 reveals a genome-wide trove of candidate effector homologs, and redundancy of virulence-related functions within an accessory chromosome.</title>
        <authorList>
            <person name="Bertazzoni S."/>
            <person name="Jones D.A.B."/>
            <person name="Phan H.T."/>
            <person name="Tan K.-C."/>
            <person name="Hane J.K."/>
        </authorList>
    </citation>
    <scope>NUCLEOTIDE SEQUENCE [LARGE SCALE GENOMIC DNA]</scope>
    <source>
        <strain evidence="2">SN15 / ATCC MYA-4574 / FGSC 10173)</strain>
    </source>
</reference>
<keyword evidence="2" id="KW-1185">Reference proteome</keyword>
<evidence type="ECO:0000313" key="1">
    <source>
        <dbReference type="EMBL" id="QRC99989.1"/>
    </source>
</evidence>
<dbReference type="Proteomes" id="UP000663193">
    <property type="component" value="Chromosome 10"/>
</dbReference>
<dbReference type="EMBL" id="CP069032">
    <property type="protein sequence ID" value="QRC99989.1"/>
    <property type="molecule type" value="Genomic_DNA"/>
</dbReference>
<evidence type="ECO:0000313" key="2">
    <source>
        <dbReference type="Proteomes" id="UP000663193"/>
    </source>
</evidence>
<dbReference type="VEuPathDB" id="FungiDB:JI435_437800"/>
<accession>A0A7U2I323</accession>
<gene>
    <name evidence="1" type="ORF">JI435_437800</name>
</gene>
<dbReference type="AlphaFoldDB" id="A0A7U2I323"/>
<organism evidence="1 2">
    <name type="scientific">Phaeosphaeria nodorum (strain SN15 / ATCC MYA-4574 / FGSC 10173)</name>
    <name type="common">Glume blotch fungus</name>
    <name type="synonym">Parastagonospora nodorum</name>
    <dbReference type="NCBI Taxonomy" id="321614"/>
    <lineage>
        <taxon>Eukaryota</taxon>
        <taxon>Fungi</taxon>
        <taxon>Dikarya</taxon>
        <taxon>Ascomycota</taxon>
        <taxon>Pezizomycotina</taxon>
        <taxon>Dothideomycetes</taxon>
        <taxon>Pleosporomycetidae</taxon>
        <taxon>Pleosporales</taxon>
        <taxon>Pleosporineae</taxon>
        <taxon>Phaeosphaeriaceae</taxon>
        <taxon>Parastagonospora</taxon>
    </lineage>
</organism>
<sequence>MLTFMVCRRVLPTLSILTYDYRQSGMSTSMRCEPEGINAAPNLDGSLHARDLSGCRVINLAWRARIALGGIDGVFACVRGTVSEIGRREARLPDYFGPPSIRLEKSVAQSARQMVLEIECVEGTATFLHGTAELAKCVHGIHAQSQRLSLARMSLMRKRSLEGLWRC</sequence>